<keyword evidence="4" id="KW-0862">Zinc</keyword>
<keyword evidence="2" id="KW-0677">Repeat</keyword>
<dbReference type="EMBL" id="ACPB03003724">
    <property type="status" value="NOT_ANNOTATED_CDS"/>
    <property type="molecule type" value="Genomic_DNA"/>
</dbReference>
<evidence type="ECO:0000256" key="1">
    <source>
        <dbReference type="ARBA" id="ARBA00022723"/>
    </source>
</evidence>
<dbReference type="GO" id="GO:0010468">
    <property type="term" value="P:regulation of gene expression"/>
    <property type="evidence" value="ECO:0007669"/>
    <property type="project" value="TreeGrafter"/>
</dbReference>
<keyword evidence="7" id="KW-1185">Reference proteome</keyword>
<dbReference type="GO" id="GO:0008270">
    <property type="term" value="F:zinc ion binding"/>
    <property type="evidence" value="ECO:0007669"/>
    <property type="project" value="UniProtKB-KW"/>
</dbReference>
<dbReference type="SUPFAM" id="SSF57667">
    <property type="entry name" value="beta-beta-alpha zinc fingers"/>
    <property type="match status" value="1"/>
</dbReference>
<dbReference type="Pfam" id="PF13894">
    <property type="entry name" value="zf-C2H2_4"/>
    <property type="match status" value="1"/>
</dbReference>
<dbReference type="EnsemblMetazoa" id="RPRC011883-RA">
    <property type="protein sequence ID" value="RPRC011883-PA"/>
    <property type="gene ID" value="RPRC011883"/>
</dbReference>
<dbReference type="AlphaFoldDB" id="T1I6G2"/>
<feature type="domain" description="C2H2-type" evidence="5">
    <location>
        <begin position="190"/>
        <end position="217"/>
    </location>
</feature>
<reference evidence="6" key="1">
    <citation type="submission" date="2015-05" db="UniProtKB">
        <authorList>
            <consortium name="EnsemblMetazoa"/>
        </authorList>
    </citation>
    <scope>IDENTIFICATION</scope>
</reference>
<dbReference type="GeneID" id="141457746"/>
<dbReference type="PROSITE" id="PS00028">
    <property type="entry name" value="ZINC_FINGER_C2H2_1"/>
    <property type="match status" value="2"/>
</dbReference>
<name>T1I6G2_RHOPR</name>
<proteinExistence type="predicted"/>
<dbReference type="Proteomes" id="UP000015103">
    <property type="component" value="Unassembled WGS sequence"/>
</dbReference>
<evidence type="ECO:0000256" key="2">
    <source>
        <dbReference type="ARBA" id="ARBA00022737"/>
    </source>
</evidence>
<dbReference type="InterPro" id="IPR036236">
    <property type="entry name" value="Znf_C2H2_sf"/>
</dbReference>
<dbReference type="RefSeq" id="XP_073991080.1">
    <property type="nucleotide sequence ID" value="XM_074134979.1"/>
</dbReference>
<dbReference type="Gene3D" id="3.30.160.60">
    <property type="entry name" value="Classic Zinc Finger"/>
    <property type="match status" value="1"/>
</dbReference>
<dbReference type="Pfam" id="PF00096">
    <property type="entry name" value="zf-C2H2"/>
    <property type="match status" value="1"/>
</dbReference>
<protein>
    <recommendedName>
        <fullName evidence="5">C2H2-type domain-containing protein</fullName>
    </recommendedName>
</protein>
<dbReference type="InParanoid" id="T1I6G2"/>
<dbReference type="VEuPathDB" id="VectorBase:RPRC011883"/>
<dbReference type="PROSITE" id="PS50157">
    <property type="entry name" value="ZINC_FINGER_C2H2_2"/>
    <property type="match status" value="2"/>
</dbReference>
<keyword evidence="3" id="KW-0863">Zinc-finger</keyword>
<dbReference type="STRING" id="13249.T1I6G2"/>
<evidence type="ECO:0000259" key="5">
    <source>
        <dbReference type="PROSITE" id="PS50157"/>
    </source>
</evidence>
<evidence type="ECO:0000256" key="4">
    <source>
        <dbReference type="ARBA" id="ARBA00022833"/>
    </source>
</evidence>
<dbReference type="PANTHER" id="PTHR24403:SF67">
    <property type="entry name" value="FI01116P-RELATED"/>
    <property type="match status" value="1"/>
</dbReference>
<dbReference type="SMART" id="SM00355">
    <property type="entry name" value="ZnF_C2H2"/>
    <property type="match status" value="2"/>
</dbReference>
<organism evidence="6 7">
    <name type="scientific">Rhodnius prolixus</name>
    <name type="common">Triatomid bug</name>
    <dbReference type="NCBI Taxonomy" id="13249"/>
    <lineage>
        <taxon>Eukaryota</taxon>
        <taxon>Metazoa</taxon>
        <taxon>Ecdysozoa</taxon>
        <taxon>Arthropoda</taxon>
        <taxon>Hexapoda</taxon>
        <taxon>Insecta</taxon>
        <taxon>Pterygota</taxon>
        <taxon>Neoptera</taxon>
        <taxon>Paraneoptera</taxon>
        <taxon>Hemiptera</taxon>
        <taxon>Heteroptera</taxon>
        <taxon>Panheteroptera</taxon>
        <taxon>Cimicomorpha</taxon>
        <taxon>Reduviidae</taxon>
        <taxon>Triatominae</taxon>
        <taxon>Rhodnius</taxon>
    </lineage>
</organism>
<dbReference type="PANTHER" id="PTHR24403">
    <property type="entry name" value="ZINC FINGER PROTEIN"/>
    <property type="match status" value="1"/>
</dbReference>
<evidence type="ECO:0000313" key="6">
    <source>
        <dbReference type="EnsemblMetazoa" id="RPRC011883-PA"/>
    </source>
</evidence>
<accession>T1I6G2</accession>
<dbReference type="InterPro" id="IPR050688">
    <property type="entry name" value="Zinc_finger/UBP_domain"/>
</dbReference>
<evidence type="ECO:0000313" key="7">
    <source>
        <dbReference type="Proteomes" id="UP000015103"/>
    </source>
</evidence>
<evidence type="ECO:0000256" key="3">
    <source>
        <dbReference type="ARBA" id="ARBA00022771"/>
    </source>
</evidence>
<dbReference type="FunFam" id="3.30.160.60:FF:000100">
    <property type="entry name" value="Zinc finger 45-like"/>
    <property type="match status" value="1"/>
</dbReference>
<dbReference type="InterPro" id="IPR013087">
    <property type="entry name" value="Znf_C2H2_type"/>
</dbReference>
<dbReference type="GO" id="GO:0005634">
    <property type="term" value="C:nucleus"/>
    <property type="evidence" value="ECO:0007669"/>
    <property type="project" value="TreeGrafter"/>
</dbReference>
<sequence length="252" mass="28527">MNGLPQFGLNPFLTYPPPSTAFSIFPSGMFTTPYPFLFPLPPIDTSKMLATWEQLKFNSFFDEQPLDLSMDRRRSDGDNLENEYIDVTGIDDENGEYPLNLTMTSTVVRPTAVYVQNFELPGGTLLSPPNQQQGTLFKDNLHPSGPFKCVRNNEMVKQEVKSSIEDTPPDQEIGTTKKFDGSSKTTENKHYCKICDKGFAKAANLKRHLKIHTTGQTSLKCPSCERQFSTSFRLLRHIKSQHKVNVELPEKK</sequence>
<feature type="domain" description="C2H2-type" evidence="5">
    <location>
        <begin position="219"/>
        <end position="242"/>
    </location>
</feature>
<dbReference type="RefSeq" id="XP_073991079.1">
    <property type="nucleotide sequence ID" value="XM_074134978.1"/>
</dbReference>
<keyword evidence="1" id="KW-0479">Metal-binding</keyword>
<dbReference type="HOGENOM" id="CLU_1103941_0_0_1"/>